<dbReference type="GO" id="GO:0005524">
    <property type="term" value="F:ATP binding"/>
    <property type="evidence" value="ECO:0007669"/>
    <property type="project" value="InterPro"/>
</dbReference>
<dbReference type="PROSITE" id="PS50011">
    <property type="entry name" value="PROTEIN_KINASE_DOM"/>
    <property type="match status" value="1"/>
</dbReference>
<protein>
    <submittedName>
        <fullName evidence="2">Mitogen-activated protein kinase kinase STE-STE7 family</fullName>
        <ecNumber evidence="2">2.7.12.2</ecNumber>
    </submittedName>
</protein>
<dbReference type="SUPFAM" id="SSF56112">
    <property type="entry name" value="Protein kinase-like (PK-like)"/>
    <property type="match status" value="1"/>
</dbReference>
<keyword evidence="2" id="KW-0418">Kinase</keyword>
<dbReference type="PANTHER" id="PTHR24361:SF762">
    <property type="entry name" value="MITOGEN-ACTIVATED PROTEIN KINASE KINASE 5"/>
    <property type="match status" value="1"/>
</dbReference>
<dbReference type="AlphaFoldDB" id="A0A9K3I826"/>
<name>A0A9K3I826_HELAN</name>
<dbReference type="Gene3D" id="1.10.510.10">
    <property type="entry name" value="Transferase(Phosphotransferase) domain 1"/>
    <property type="match status" value="1"/>
</dbReference>
<dbReference type="InterPro" id="IPR053235">
    <property type="entry name" value="Ser_Thr_kinase"/>
</dbReference>
<comment type="caution">
    <text evidence="2">The sequence shown here is derived from an EMBL/GenBank/DDBJ whole genome shotgun (WGS) entry which is preliminary data.</text>
</comment>
<accession>A0A9K3I826</accession>
<dbReference type="InterPro" id="IPR011009">
    <property type="entry name" value="Kinase-like_dom_sf"/>
</dbReference>
<organism evidence="2 3">
    <name type="scientific">Helianthus annuus</name>
    <name type="common">Common sunflower</name>
    <dbReference type="NCBI Taxonomy" id="4232"/>
    <lineage>
        <taxon>Eukaryota</taxon>
        <taxon>Viridiplantae</taxon>
        <taxon>Streptophyta</taxon>
        <taxon>Embryophyta</taxon>
        <taxon>Tracheophyta</taxon>
        <taxon>Spermatophyta</taxon>
        <taxon>Magnoliopsida</taxon>
        <taxon>eudicotyledons</taxon>
        <taxon>Gunneridae</taxon>
        <taxon>Pentapetalae</taxon>
        <taxon>asterids</taxon>
        <taxon>campanulids</taxon>
        <taxon>Asterales</taxon>
        <taxon>Asteraceae</taxon>
        <taxon>Asteroideae</taxon>
        <taxon>Heliantheae alliance</taxon>
        <taxon>Heliantheae</taxon>
        <taxon>Helianthus</taxon>
    </lineage>
</organism>
<evidence type="ECO:0000313" key="3">
    <source>
        <dbReference type="Proteomes" id="UP000215914"/>
    </source>
</evidence>
<gene>
    <name evidence="2" type="ORF">HanXRQr2_Chr09g0396251</name>
</gene>
<keyword evidence="3" id="KW-1185">Reference proteome</keyword>
<evidence type="ECO:0000313" key="2">
    <source>
        <dbReference type="EMBL" id="KAF5791566.1"/>
    </source>
</evidence>
<dbReference type="Proteomes" id="UP000215914">
    <property type="component" value="Unassembled WGS sequence"/>
</dbReference>
<dbReference type="GO" id="GO:0004708">
    <property type="term" value="F:MAP kinase kinase activity"/>
    <property type="evidence" value="ECO:0007669"/>
    <property type="project" value="UniProtKB-EC"/>
</dbReference>
<feature type="domain" description="Protein kinase" evidence="1">
    <location>
        <begin position="1"/>
        <end position="100"/>
    </location>
</feature>
<dbReference type="EMBL" id="MNCJ02000324">
    <property type="protein sequence ID" value="KAF5791566.1"/>
    <property type="molecule type" value="Genomic_DNA"/>
</dbReference>
<dbReference type="Pfam" id="PF00069">
    <property type="entry name" value="Pkinase"/>
    <property type="match status" value="1"/>
</dbReference>
<dbReference type="Gramene" id="mRNA:HanXRQr2_Chr09g0396251">
    <property type="protein sequence ID" value="mRNA:HanXRQr2_Chr09g0396251"/>
    <property type="gene ID" value="HanXRQr2_Chr09g0396251"/>
</dbReference>
<dbReference type="InterPro" id="IPR000719">
    <property type="entry name" value="Prot_kinase_dom"/>
</dbReference>
<reference evidence="2" key="1">
    <citation type="journal article" date="2017" name="Nature">
        <title>The sunflower genome provides insights into oil metabolism, flowering and Asterid evolution.</title>
        <authorList>
            <person name="Badouin H."/>
            <person name="Gouzy J."/>
            <person name="Grassa C.J."/>
            <person name="Murat F."/>
            <person name="Staton S.E."/>
            <person name="Cottret L."/>
            <person name="Lelandais-Briere C."/>
            <person name="Owens G.L."/>
            <person name="Carrere S."/>
            <person name="Mayjonade B."/>
            <person name="Legrand L."/>
            <person name="Gill N."/>
            <person name="Kane N.C."/>
            <person name="Bowers J.E."/>
            <person name="Hubner S."/>
            <person name="Bellec A."/>
            <person name="Berard A."/>
            <person name="Berges H."/>
            <person name="Blanchet N."/>
            <person name="Boniface M.C."/>
            <person name="Brunel D."/>
            <person name="Catrice O."/>
            <person name="Chaidir N."/>
            <person name="Claudel C."/>
            <person name="Donnadieu C."/>
            <person name="Faraut T."/>
            <person name="Fievet G."/>
            <person name="Helmstetter N."/>
            <person name="King M."/>
            <person name="Knapp S.J."/>
            <person name="Lai Z."/>
            <person name="Le Paslier M.C."/>
            <person name="Lippi Y."/>
            <person name="Lorenzon L."/>
            <person name="Mandel J.R."/>
            <person name="Marage G."/>
            <person name="Marchand G."/>
            <person name="Marquand E."/>
            <person name="Bret-Mestries E."/>
            <person name="Morien E."/>
            <person name="Nambeesan S."/>
            <person name="Nguyen T."/>
            <person name="Pegot-Espagnet P."/>
            <person name="Pouilly N."/>
            <person name="Raftis F."/>
            <person name="Sallet E."/>
            <person name="Schiex T."/>
            <person name="Thomas J."/>
            <person name="Vandecasteele C."/>
            <person name="Vares D."/>
            <person name="Vear F."/>
            <person name="Vautrin S."/>
            <person name="Crespi M."/>
            <person name="Mangin B."/>
            <person name="Burke J.M."/>
            <person name="Salse J."/>
            <person name="Munos S."/>
            <person name="Vincourt P."/>
            <person name="Rieseberg L.H."/>
            <person name="Langlade N.B."/>
        </authorList>
    </citation>
    <scope>NUCLEOTIDE SEQUENCE</scope>
    <source>
        <tissue evidence="2">Leaves</tissue>
    </source>
</reference>
<dbReference type="PANTHER" id="PTHR24361">
    <property type="entry name" value="MITOGEN-ACTIVATED KINASE KINASE KINASE"/>
    <property type="match status" value="1"/>
</dbReference>
<reference evidence="2" key="2">
    <citation type="submission" date="2020-06" db="EMBL/GenBank/DDBJ databases">
        <title>Helianthus annuus Genome sequencing and assembly Release 2.</title>
        <authorList>
            <person name="Gouzy J."/>
            <person name="Langlade N."/>
            <person name="Munos S."/>
        </authorList>
    </citation>
    <scope>NUCLEOTIDE SEQUENCE</scope>
    <source>
        <tissue evidence="2">Leaves</tissue>
    </source>
</reference>
<evidence type="ECO:0000259" key="1">
    <source>
        <dbReference type="PROSITE" id="PS50011"/>
    </source>
</evidence>
<proteinExistence type="predicted"/>
<sequence>MSDLLINSKKQVKIVDFGVSRILAETIDPCNSSVGTIVYMSPERINTDLNHGKMSSERINTDLNHGNYDGYAGDIWSFGTRRLSEFDVCDFYGSSSDGVT</sequence>
<keyword evidence="2" id="KW-0808">Transferase</keyword>
<dbReference type="EC" id="2.7.12.2" evidence="2"/>